<dbReference type="SUPFAM" id="SSF53474">
    <property type="entry name" value="alpha/beta-Hydrolases"/>
    <property type="match status" value="1"/>
</dbReference>
<evidence type="ECO:0000256" key="2">
    <source>
        <dbReference type="ARBA" id="ARBA00022801"/>
    </source>
</evidence>
<dbReference type="OMA" id="IGANWWP"/>
<organism evidence="5 6">
    <name type="scientific">Pestalotiopsis fici (strain W106-1 / CGMCC3.15140)</name>
    <dbReference type="NCBI Taxonomy" id="1229662"/>
    <lineage>
        <taxon>Eukaryota</taxon>
        <taxon>Fungi</taxon>
        <taxon>Dikarya</taxon>
        <taxon>Ascomycota</taxon>
        <taxon>Pezizomycotina</taxon>
        <taxon>Sordariomycetes</taxon>
        <taxon>Xylariomycetidae</taxon>
        <taxon>Amphisphaeriales</taxon>
        <taxon>Sporocadaceae</taxon>
        <taxon>Pestalotiopsis</taxon>
    </lineage>
</organism>
<dbReference type="PANTHER" id="PTHR11559">
    <property type="entry name" value="CARBOXYLESTERASE"/>
    <property type="match status" value="1"/>
</dbReference>
<dbReference type="AlphaFoldDB" id="W3X4G3"/>
<dbReference type="GeneID" id="19272608"/>
<dbReference type="KEGG" id="pfy:PFICI_07595"/>
<dbReference type="InterPro" id="IPR050309">
    <property type="entry name" value="Type-B_Carboxylest/Lipase"/>
</dbReference>
<gene>
    <name evidence="5" type="ORF">PFICI_07595</name>
</gene>
<reference evidence="6" key="1">
    <citation type="journal article" date="2015" name="BMC Genomics">
        <title>Genomic and transcriptomic analysis of the endophytic fungus Pestalotiopsis fici reveals its lifestyle and high potential for synthesis of natural products.</title>
        <authorList>
            <person name="Wang X."/>
            <person name="Zhang X."/>
            <person name="Liu L."/>
            <person name="Xiang M."/>
            <person name="Wang W."/>
            <person name="Sun X."/>
            <person name="Che Y."/>
            <person name="Guo L."/>
            <person name="Liu G."/>
            <person name="Guo L."/>
            <person name="Wang C."/>
            <person name="Yin W.B."/>
            <person name="Stadler M."/>
            <person name="Zhang X."/>
            <person name="Liu X."/>
        </authorList>
    </citation>
    <scope>NUCLEOTIDE SEQUENCE [LARGE SCALE GENOMIC DNA]</scope>
    <source>
        <strain evidence="6">W106-1 / CGMCC3.15140</strain>
    </source>
</reference>
<comment type="similarity">
    <text evidence="1 3">Belongs to the type-B carboxylesterase/lipase family.</text>
</comment>
<dbReference type="STRING" id="1229662.W3X4G3"/>
<keyword evidence="6" id="KW-1185">Reference proteome</keyword>
<name>W3X4G3_PESFW</name>
<dbReference type="InterPro" id="IPR019826">
    <property type="entry name" value="Carboxylesterase_B_AS"/>
</dbReference>
<feature type="domain" description="Carboxylesterase type B" evidence="4">
    <location>
        <begin position="12"/>
        <end position="448"/>
    </location>
</feature>
<evidence type="ECO:0000256" key="3">
    <source>
        <dbReference type="RuleBase" id="RU361235"/>
    </source>
</evidence>
<dbReference type="ESTHER" id="9pezi-w3x4g3">
    <property type="family name" value="Fungal_carboxylesterase_lipase"/>
</dbReference>
<accession>W3X4G3</accession>
<dbReference type="eggNOG" id="KOG1516">
    <property type="taxonomic scope" value="Eukaryota"/>
</dbReference>
<dbReference type="RefSeq" id="XP_007834367.1">
    <property type="nucleotide sequence ID" value="XM_007836176.1"/>
</dbReference>
<dbReference type="HOGENOM" id="CLU_006586_14_4_1"/>
<sequence length="534" mass="58043">MSTKTLNHPDIGRIAGVDQDDTIQFRGVKYATLKDRFSPADLVQYDGKGLNATKHGPQVISPPNGLDMEFSFIQHALPKPEFPGMSDVDGLNLVITVPNAGAGETKHERLPVLVFIHGGGYAIGGNWWPQYDFSSLVRQAAQLGRPIVGVNINYRLGAPGFLTSPELRAAGCRPNNGLSDQRTALRWVQKYIGGFGGDPNNVTVMGESAGGVSAGYLLLSEEALAKRIICLGGCPPLLGQLPLPVADTVAESVKKHLNIEGLSEENFVKTLNDLPAENFWSKIPPNVPFTPVVDGEIIPEVLSLETWAQSPTLPGNKSIEAILVGDSKLDSSIMGYMLMPRKSGLGAAFRDVASKTLEMHPEALNAVLEHYSLTEAAEKTLTEDQVFRNVLQYISDVAFFAPAIELATGFRNTSYVYAFNEPNPWDGLFKGEASHILDVVFIFQNYNEYLSETQRVSAVSFGQDVIMFANGEAPWKSFSPGQHGTAVYEGGTRTFAEPPEIAATKRDAFLFELTRSSGGVTTEKLLQVFNSLMM</sequence>
<evidence type="ECO:0000313" key="5">
    <source>
        <dbReference type="EMBL" id="ETS80066.1"/>
    </source>
</evidence>
<dbReference type="InterPro" id="IPR002018">
    <property type="entry name" value="CarbesteraseB"/>
</dbReference>
<dbReference type="PROSITE" id="PS00122">
    <property type="entry name" value="CARBOXYLESTERASE_B_1"/>
    <property type="match status" value="1"/>
</dbReference>
<dbReference type="GO" id="GO:0016787">
    <property type="term" value="F:hydrolase activity"/>
    <property type="evidence" value="ECO:0007669"/>
    <property type="project" value="UniProtKB-KW"/>
</dbReference>
<keyword evidence="2 3" id="KW-0378">Hydrolase</keyword>
<dbReference type="Gene3D" id="3.40.50.1820">
    <property type="entry name" value="alpha/beta hydrolase"/>
    <property type="match status" value="1"/>
</dbReference>
<dbReference type="InterPro" id="IPR029058">
    <property type="entry name" value="AB_hydrolase_fold"/>
</dbReference>
<dbReference type="EC" id="3.1.1.-" evidence="3"/>
<dbReference type="InParanoid" id="W3X4G3"/>
<evidence type="ECO:0000313" key="6">
    <source>
        <dbReference type="Proteomes" id="UP000030651"/>
    </source>
</evidence>
<dbReference type="Pfam" id="PF00135">
    <property type="entry name" value="COesterase"/>
    <property type="match status" value="1"/>
</dbReference>
<evidence type="ECO:0000259" key="4">
    <source>
        <dbReference type="Pfam" id="PF00135"/>
    </source>
</evidence>
<dbReference type="EMBL" id="KI912113">
    <property type="protein sequence ID" value="ETS80066.1"/>
    <property type="molecule type" value="Genomic_DNA"/>
</dbReference>
<dbReference type="Proteomes" id="UP000030651">
    <property type="component" value="Unassembled WGS sequence"/>
</dbReference>
<proteinExistence type="inferred from homology"/>
<dbReference type="OrthoDB" id="3200163at2759"/>
<evidence type="ECO:0000256" key="1">
    <source>
        <dbReference type="ARBA" id="ARBA00005964"/>
    </source>
</evidence>
<protein>
    <recommendedName>
        <fullName evidence="3">Carboxylic ester hydrolase</fullName>
        <ecNumber evidence="3">3.1.1.-</ecNumber>
    </recommendedName>
</protein>